<keyword evidence="2" id="KW-0805">Transcription regulation</keyword>
<protein>
    <recommendedName>
        <fullName evidence="7">Response regulatory domain-containing protein</fullName>
    </recommendedName>
</protein>
<keyword evidence="4" id="KW-0539">Nucleus</keyword>
<dbReference type="PROSITE" id="PS50110">
    <property type="entry name" value="RESPONSE_REGULATORY"/>
    <property type="match status" value="1"/>
</dbReference>
<evidence type="ECO:0000256" key="3">
    <source>
        <dbReference type="ARBA" id="ARBA00023163"/>
    </source>
</evidence>
<reference evidence="8" key="1">
    <citation type="journal article" date="2023" name="Plant Biotechnol. J.">
        <title>Chromosome-level wild Hevea brasiliensis genome provides new tools for genomic-assisted breeding and valuable loci to elevate rubber yield.</title>
        <authorList>
            <person name="Cheng H."/>
            <person name="Song X."/>
            <person name="Hu Y."/>
            <person name="Wu T."/>
            <person name="Yang Q."/>
            <person name="An Z."/>
            <person name="Feng S."/>
            <person name="Deng Z."/>
            <person name="Wu W."/>
            <person name="Zeng X."/>
            <person name="Tu M."/>
            <person name="Wang X."/>
            <person name="Huang H."/>
        </authorList>
    </citation>
    <scope>NUCLEOTIDE SEQUENCE</scope>
    <source>
        <strain evidence="8">MT/VB/25A 57/8</strain>
    </source>
</reference>
<name>A0ABQ9L9K6_HEVBR</name>
<dbReference type="Gene3D" id="1.10.10.60">
    <property type="entry name" value="Homeodomain-like"/>
    <property type="match status" value="1"/>
</dbReference>
<dbReference type="PANTHER" id="PTHR31442:SF40">
    <property type="entry name" value="HOMEODOMAIN-LIKE SUPERFAMILY PROTEIN"/>
    <property type="match status" value="1"/>
</dbReference>
<dbReference type="Proteomes" id="UP001174677">
    <property type="component" value="Chromosome 13"/>
</dbReference>
<comment type="subcellular location">
    <subcellularLocation>
        <location evidence="1">Nucleus</location>
    </subcellularLocation>
</comment>
<evidence type="ECO:0000256" key="4">
    <source>
        <dbReference type="ARBA" id="ARBA00023242"/>
    </source>
</evidence>
<organism evidence="8 9">
    <name type="scientific">Hevea brasiliensis</name>
    <name type="common">Para rubber tree</name>
    <name type="synonym">Siphonia brasiliensis</name>
    <dbReference type="NCBI Taxonomy" id="3981"/>
    <lineage>
        <taxon>Eukaryota</taxon>
        <taxon>Viridiplantae</taxon>
        <taxon>Streptophyta</taxon>
        <taxon>Embryophyta</taxon>
        <taxon>Tracheophyta</taxon>
        <taxon>Spermatophyta</taxon>
        <taxon>Magnoliopsida</taxon>
        <taxon>eudicotyledons</taxon>
        <taxon>Gunneridae</taxon>
        <taxon>Pentapetalae</taxon>
        <taxon>rosids</taxon>
        <taxon>fabids</taxon>
        <taxon>Malpighiales</taxon>
        <taxon>Euphorbiaceae</taxon>
        <taxon>Crotonoideae</taxon>
        <taxon>Micrandreae</taxon>
        <taxon>Hevea</taxon>
    </lineage>
</organism>
<evidence type="ECO:0000256" key="5">
    <source>
        <dbReference type="PROSITE-ProRule" id="PRU00169"/>
    </source>
</evidence>
<feature type="domain" description="Response regulatory" evidence="7">
    <location>
        <begin position="1"/>
        <end position="39"/>
    </location>
</feature>
<dbReference type="InterPro" id="IPR001789">
    <property type="entry name" value="Sig_transdc_resp-reg_receiver"/>
</dbReference>
<keyword evidence="3" id="KW-0804">Transcription</keyword>
<accession>A0ABQ9L9K6</accession>
<dbReference type="InterPro" id="IPR009057">
    <property type="entry name" value="Homeodomain-like_sf"/>
</dbReference>
<dbReference type="SUPFAM" id="SSF52172">
    <property type="entry name" value="CheY-like"/>
    <property type="match status" value="1"/>
</dbReference>
<dbReference type="SUPFAM" id="SSF46689">
    <property type="entry name" value="Homeodomain-like"/>
    <property type="match status" value="1"/>
</dbReference>
<evidence type="ECO:0000259" key="7">
    <source>
        <dbReference type="PROSITE" id="PS50110"/>
    </source>
</evidence>
<dbReference type="EMBL" id="JARPOI010000013">
    <property type="protein sequence ID" value="KAJ9163305.1"/>
    <property type="molecule type" value="Genomic_DNA"/>
</dbReference>
<dbReference type="NCBIfam" id="TIGR01557">
    <property type="entry name" value="myb_SHAQKYF"/>
    <property type="match status" value="1"/>
</dbReference>
<gene>
    <name evidence="8" type="ORF">P3X46_022986</name>
</gene>
<feature type="compositionally biased region" description="Basic and acidic residues" evidence="6">
    <location>
        <begin position="394"/>
        <end position="404"/>
    </location>
</feature>
<evidence type="ECO:0000256" key="6">
    <source>
        <dbReference type="SAM" id="MobiDB-lite"/>
    </source>
</evidence>
<dbReference type="InterPro" id="IPR011006">
    <property type="entry name" value="CheY-like_superfamily"/>
</dbReference>
<sequence length="488" mass="54084">MSSERSISAAIKAIAEGASFFLHKPISLDDLKYIWQHAYRKKRSFIDPSINAPFQGTSHDQNAPINDTKCKGKDKQIEVFMTPDCSSQNHGGSEMKRPNVDKQGYKEGKRLKIIGEGYSKIEEEEENKQTMNSSLEKRPRILWTPDLHLKFTGAISALGDQKARPKPILEIMNVPHLTPRQVASHLQKYKSQVQRICETGTSNLPALSRSSNFYGRTTNFDTLVKQTISPICDQGRPYSDFGITGDMLQILKAPSGNFTSDITSFYSSQNKNQVLGTSGGTTPELDSLAGQFSSGNYEPNAVKFPTDSMDRNQKLDFMQVSKTTPAIGPNADKFPADFNINDWDEEFDVVAILNLISGEMPDIENILTASSDWNPEQVVMEVSHPTTRNMSEADTSHGKQKRDATSVSVSAPPGCSIYQSQPLLDLADLLNILEEEPAGFNGLASDYEPNPGDIDRYCEWLTNVMLGKADDNRDAADFNYGSAQKTNI</sequence>
<keyword evidence="9" id="KW-1185">Reference proteome</keyword>
<dbReference type="PANTHER" id="PTHR31442">
    <property type="entry name" value="HOMEODOMAIN-LIKE SUPERFAMILY PROTEIN-RELATED"/>
    <property type="match status" value="1"/>
</dbReference>
<evidence type="ECO:0000256" key="2">
    <source>
        <dbReference type="ARBA" id="ARBA00023015"/>
    </source>
</evidence>
<dbReference type="InterPro" id="IPR044841">
    <property type="entry name" value="LUX/BOA-like"/>
</dbReference>
<evidence type="ECO:0000313" key="9">
    <source>
        <dbReference type="Proteomes" id="UP001174677"/>
    </source>
</evidence>
<proteinExistence type="predicted"/>
<feature type="region of interest" description="Disordered" evidence="6">
    <location>
        <begin position="387"/>
        <end position="408"/>
    </location>
</feature>
<evidence type="ECO:0000256" key="1">
    <source>
        <dbReference type="ARBA" id="ARBA00004123"/>
    </source>
</evidence>
<dbReference type="InterPro" id="IPR006447">
    <property type="entry name" value="Myb_dom_plants"/>
</dbReference>
<evidence type="ECO:0000313" key="8">
    <source>
        <dbReference type="EMBL" id="KAJ9163305.1"/>
    </source>
</evidence>
<comment type="caution">
    <text evidence="8">The sequence shown here is derived from an EMBL/GenBank/DDBJ whole genome shotgun (WGS) entry which is preliminary data.</text>
</comment>
<comment type="caution">
    <text evidence="5">Lacks conserved residue(s) required for the propagation of feature annotation.</text>
</comment>